<proteinExistence type="predicted"/>
<dbReference type="Proteomes" id="UP000034491">
    <property type="component" value="Unassembled WGS sequence"/>
</dbReference>
<dbReference type="RefSeq" id="WP_046509650.1">
    <property type="nucleotide sequence ID" value="NZ_LANI01000029.1"/>
</dbReference>
<organism evidence="1 2">
    <name type="scientific">Kiloniella litopenaei</name>
    <dbReference type="NCBI Taxonomy" id="1549748"/>
    <lineage>
        <taxon>Bacteria</taxon>
        <taxon>Pseudomonadati</taxon>
        <taxon>Pseudomonadota</taxon>
        <taxon>Alphaproteobacteria</taxon>
        <taxon>Rhodospirillales</taxon>
        <taxon>Kiloniellaceae</taxon>
        <taxon>Kiloniella</taxon>
    </lineage>
</organism>
<accession>A0A0M2R1V8</accession>
<keyword evidence="2" id="KW-1185">Reference proteome</keyword>
<comment type="caution">
    <text evidence="1">The sequence shown here is derived from an EMBL/GenBank/DDBJ whole genome shotgun (WGS) entry which is preliminary data.</text>
</comment>
<evidence type="ECO:0000313" key="1">
    <source>
        <dbReference type="EMBL" id="KKJ75631.1"/>
    </source>
</evidence>
<reference evidence="1 2" key="1">
    <citation type="submission" date="2015-03" db="EMBL/GenBank/DDBJ databases">
        <title>Genome sequence of Kiloniella sp. P1-1, isolated from the gut microflora of Pacific white shrimp, Penaeus vannamei.</title>
        <authorList>
            <person name="Shao Z."/>
            <person name="Wang L."/>
            <person name="Li X."/>
        </authorList>
    </citation>
    <scope>NUCLEOTIDE SEQUENCE [LARGE SCALE GENOMIC DNA]</scope>
    <source>
        <strain evidence="1 2">P1-1</strain>
    </source>
</reference>
<evidence type="ECO:0000313" key="2">
    <source>
        <dbReference type="Proteomes" id="UP000034491"/>
    </source>
</evidence>
<dbReference type="AlphaFoldDB" id="A0A0M2R1V8"/>
<name>A0A0M2R1V8_9PROT</name>
<sequence>MNSLLFMQEDNANGKNFTMRILYFFSAFLLLLTTLAKADERPFVRDNAQAEYLKALKFSGIPFNAAVDDLIEHFKVLGFSNVLDMPLGLKGRNVTLRNLDAMGSSVTIMDVPSTGVRNVTIGLRSVSQGKAWWDMSYSSDLQSIIDTLCDGKLEKNTSQAEAVHCAETTGILYVFANINDETGVKYRLNIVATTDSMLRISYSHN</sequence>
<gene>
    <name evidence="1" type="ORF">WH95_17540</name>
</gene>
<protein>
    <submittedName>
        <fullName evidence="1">Uncharacterized protein</fullName>
    </submittedName>
</protein>
<dbReference type="EMBL" id="LANI01000029">
    <property type="protein sequence ID" value="KKJ75631.1"/>
    <property type="molecule type" value="Genomic_DNA"/>
</dbReference>